<dbReference type="Pfam" id="PF14322">
    <property type="entry name" value="SusD-like_3"/>
    <property type="match status" value="1"/>
</dbReference>
<dbReference type="Proteomes" id="UP000286246">
    <property type="component" value="Unassembled WGS sequence"/>
</dbReference>
<feature type="domain" description="SusD-like N-terminal" evidence="7">
    <location>
        <begin position="121"/>
        <end position="226"/>
    </location>
</feature>
<evidence type="ECO:0000313" key="9">
    <source>
        <dbReference type="Proteomes" id="UP000286246"/>
    </source>
</evidence>
<dbReference type="OrthoDB" id="9773740at2"/>
<gene>
    <name evidence="8" type="ORF">DFQ12_4239</name>
</gene>
<dbReference type="InterPro" id="IPR012944">
    <property type="entry name" value="SusD_RagB_dom"/>
</dbReference>
<evidence type="ECO:0000259" key="7">
    <source>
        <dbReference type="Pfam" id="PF14322"/>
    </source>
</evidence>
<dbReference type="SUPFAM" id="SSF48452">
    <property type="entry name" value="TPR-like"/>
    <property type="match status" value="1"/>
</dbReference>
<evidence type="ECO:0000259" key="6">
    <source>
        <dbReference type="Pfam" id="PF07980"/>
    </source>
</evidence>
<evidence type="ECO:0000313" key="8">
    <source>
        <dbReference type="EMBL" id="RKE47080.1"/>
    </source>
</evidence>
<comment type="caution">
    <text evidence="8">The sequence shown here is derived from an EMBL/GenBank/DDBJ whole genome shotgun (WGS) entry which is preliminary data.</text>
</comment>
<keyword evidence="3" id="KW-0732">Signal</keyword>
<name>A0A420ARN9_SPHD1</name>
<evidence type="ECO:0000256" key="5">
    <source>
        <dbReference type="ARBA" id="ARBA00023237"/>
    </source>
</evidence>
<protein>
    <submittedName>
        <fullName evidence="8">Putative outer membrane starch-binding protein</fullName>
    </submittedName>
</protein>
<proteinExistence type="inferred from homology"/>
<feature type="domain" description="RagB/SusD" evidence="6">
    <location>
        <begin position="370"/>
        <end position="483"/>
    </location>
</feature>
<keyword evidence="9" id="KW-1185">Reference proteome</keyword>
<keyword evidence="5" id="KW-0998">Cell outer membrane</keyword>
<comment type="subcellular location">
    <subcellularLocation>
        <location evidence="1">Cell outer membrane</location>
    </subcellularLocation>
</comment>
<dbReference type="InterPro" id="IPR033985">
    <property type="entry name" value="SusD-like_N"/>
</dbReference>
<dbReference type="PROSITE" id="PS51257">
    <property type="entry name" value="PROKAR_LIPOPROTEIN"/>
    <property type="match status" value="1"/>
</dbReference>
<evidence type="ECO:0000256" key="1">
    <source>
        <dbReference type="ARBA" id="ARBA00004442"/>
    </source>
</evidence>
<accession>A0A420ARN9</accession>
<evidence type="ECO:0000256" key="4">
    <source>
        <dbReference type="ARBA" id="ARBA00023136"/>
    </source>
</evidence>
<dbReference type="Gene3D" id="1.25.40.390">
    <property type="match status" value="1"/>
</dbReference>
<organism evidence="8 9">
    <name type="scientific">Sphingobacterium detergens</name>
    <dbReference type="NCBI Taxonomy" id="1145106"/>
    <lineage>
        <taxon>Bacteria</taxon>
        <taxon>Pseudomonadati</taxon>
        <taxon>Bacteroidota</taxon>
        <taxon>Sphingobacteriia</taxon>
        <taxon>Sphingobacteriales</taxon>
        <taxon>Sphingobacteriaceae</taxon>
        <taxon>Sphingobacterium</taxon>
    </lineage>
</organism>
<dbReference type="InterPro" id="IPR011990">
    <property type="entry name" value="TPR-like_helical_dom_sf"/>
</dbReference>
<dbReference type="RefSeq" id="WP_120260902.1">
    <property type="nucleotide sequence ID" value="NZ_RAPY01000004.1"/>
</dbReference>
<evidence type="ECO:0000256" key="3">
    <source>
        <dbReference type="ARBA" id="ARBA00022729"/>
    </source>
</evidence>
<dbReference type="GO" id="GO:0009279">
    <property type="term" value="C:cell outer membrane"/>
    <property type="evidence" value="ECO:0007669"/>
    <property type="project" value="UniProtKB-SubCell"/>
</dbReference>
<dbReference type="Pfam" id="PF07980">
    <property type="entry name" value="SusD_RagB"/>
    <property type="match status" value="1"/>
</dbReference>
<dbReference type="AlphaFoldDB" id="A0A420ARN9"/>
<keyword evidence="4" id="KW-0472">Membrane</keyword>
<comment type="similarity">
    <text evidence="2">Belongs to the SusD family.</text>
</comment>
<reference evidence="8 9" key="1">
    <citation type="submission" date="2018-09" db="EMBL/GenBank/DDBJ databases">
        <title>Genomic Encyclopedia of Type Strains, Phase III (KMG-III): the genomes of soil and plant-associated and newly described type strains.</title>
        <authorList>
            <person name="Whitman W."/>
        </authorList>
    </citation>
    <scope>NUCLEOTIDE SEQUENCE [LARGE SCALE GENOMIC DNA]</scope>
    <source>
        <strain evidence="8 9">CECT 7938</strain>
    </source>
</reference>
<dbReference type="EMBL" id="RAPY01000004">
    <property type="protein sequence ID" value="RKE47080.1"/>
    <property type="molecule type" value="Genomic_DNA"/>
</dbReference>
<sequence>MKKYYYKIVGSFLLIFSLMGCNKFVNVEPIDSLSGNNYWKDQGDAETFTLELYRLFREASLLKGPYFIMGELRNGMVRRTQSYPNRFDINYAAIGDVESLATTQRPLPGTNADTFWTYIVEWDILNNWQPFYKVIQSSNILYENVLRLAENDKSISPAIVKHYQAEAVFMRCLTYFFMIRLYGNVPYFTNAYNDKPLPRTSHIEIAKMCLKDLAAVKNDLPWTYDEPANRGVRAMRGSVVALMMHFNMWAAGFDTGNEQKYYQQADELGDELTQQGEQQNKAYELLPINRIKEIFQGRSRESLFEISNSVNYQGFVPANSRKMIPFYVLDGYTVRLNQDRENSEMAYIPQYIEKLYPEGEPDGRIAEWFDEANWKTGNGKFRLYKFVNFEFTGSNTAENYANSIMVFRLAESLLLQAEACVGLGNADKATTLLNRVRGRANASLYPANGYESLSQAIFYERGKELMGEGYYFFDLVRTKRILSGEYTLAPLTFSTFNAGAWTWPISREALKNNPHMSLNYWNK</sequence>
<evidence type="ECO:0000256" key="2">
    <source>
        <dbReference type="ARBA" id="ARBA00006275"/>
    </source>
</evidence>